<keyword evidence="4" id="KW-0245">EGF-like domain</keyword>
<keyword evidence="2" id="KW-0186">Copper</keyword>
<dbReference type="PANTHER" id="PTHR11474:SF126">
    <property type="entry name" value="TYROSINASE-LIKE PROTEIN TYR-1-RELATED"/>
    <property type="match status" value="1"/>
</dbReference>
<evidence type="ECO:0000313" key="9">
    <source>
        <dbReference type="RefSeq" id="XP_013776680.2"/>
    </source>
</evidence>
<dbReference type="InterPro" id="IPR036880">
    <property type="entry name" value="Kunitz_BPTI_sf"/>
</dbReference>
<dbReference type="InterPro" id="IPR013320">
    <property type="entry name" value="ConA-like_dom_sf"/>
</dbReference>
<evidence type="ECO:0000259" key="6">
    <source>
        <dbReference type="PROSITE" id="PS50026"/>
    </source>
</evidence>
<dbReference type="Pfam" id="PF00264">
    <property type="entry name" value="Tyrosinase"/>
    <property type="match status" value="1"/>
</dbReference>
<dbReference type="InterPro" id="IPR002223">
    <property type="entry name" value="Kunitz_BPTI"/>
</dbReference>
<feature type="disulfide bond" evidence="4">
    <location>
        <begin position="395"/>
        <end position="404"/>
    </location>
</feature>
<evidence type="ECO:0000256" key="4">
    <source>
        <dbReference type="PROSITE-ProRule" id="PRU00076"/>
    </source>
</evidence>
<dbReference type="RefSeq" id="XP_013776680.2">
    <property type="nucleotide sequence ID" value="XM_013921226.2"/>
</dbReference>
<keyword evidence="5" id="KW-0732">Signal</keyword>
<dbReference type="InterPro" id="IPR000742">
    <property type="entry name" value="EGF"/>
</dbReference>
<dbReference type="Gene3D" id="2.10.70.10">
    <property type="entry name" value="Complement Module, domain 1"/>
    <property type="match status" value="1"/>
</dbReference>
<dbReference type="InterPro" id="IPR002227">
    <property type="entry name" value="Tyrosinase_Cu-bd"/>
</dbReference>
<evidence type="ECO:0000259" key="7">
    <source>
        <dbReference type="PROSITE" id="PS50279"/>
    </source>
</evidence>
<feature type="chain" id="PRO_5046531179" evidence="5">
    <location>
        <begin position="27"/>
        <end position="902"/>
    </location>
</feature>
<dbReference type="PANTHER" id="PTHR11474">
    <property type="entry name" value="TYROSINASE FAMILY MEMBER"/>
    <property type="match status" value="1"/>
</dbReference>
<name>A0ABM1B806_LIMPO</name>
<dbReference type="CDD" id="cd00109">
    <property type="entry name" value="Kunitz-type"/>
    <property type="match status" value="1"/>
</dbReference>
<dbReference type="SMART" id="SM00131">
    <property type="entry name" value="KU"/>
    <property type="match status" value="1"/>
</dbReference>
<feature type="disulfide bond" evidence="4">
    <location>
        <begin position="376"/>
        <end position="393"/>
    </location>
</feature>
<dbReference type="Proteomes" id="UP000694941">
    <property type="component" value="Unplaced"/>
</dbReference>
<dbReference type="SUPFAM" id="SSF49899">
    <property type="entry name" value="Concanavalin A-like lectins/glucanases"/>
    <property type="match status" value="1"/>
</dbReference>
<dbReference type="SUPFAM" id="SSF57362">
    <property type="entry name" value="BPTI-like"/>
    <property type="match status" value="1"/>
</dbReference>
<evidence type="ECO:0000313" key="8">
    <source>
        <dbReference type="Proteomes" id="UP000694941"/>
    </source>
</evidence>
<dbReference type="SUPFAM" id="SSF48056">
    <property type="entry name" value="Di-copper centre-containing domain"/>
    <property type="match status" value="1"/>
</dbReference>
<dbReference type="SMART" id="SM00181">
    <property type="entry name" value="EGF"/>
    <property type="match status" value="1"/>
</dbReference>
<dbReference type="CDD" id="cd00054">
    <property type="entry name" value="EGF_CA"/>
    <property type="match status" value="1"/>
</dbReference>
<keyword evidence="1" id="KW-0479">Metal-binding</keyword>
<dbReference type="PROSITE" id="PS00022">
    <property type="entry name" value="EGF_1"/>
    <property type="match status" value="1"/>
</dbReference>
<dbReference type="GeneID" id="106461403"/>
<dbReference type="PROSITE" id="PS50026">
    <property type="entry name" value="EGF_3"/>
    <property type="match status" value="1"/>
</dbReference>
<keyword evidence="8" id="KW-1185">Reference proteome</keyword>
<dbReference type="PROSITE" id="PS00498">
    <property type="entry name" value="TYROSINASE_2"/>
    <property type="match status" value="1"/>
</dbReference>
<dbReference type="InterPro" id="IPR008922">
    <property type="entry name" value="Di-copper_centre_dom_sf"/>
</dbReference>
<dbReference type="PRINTS" id="PR00092">
    <property type="entry name" value="TYROSINASE"/>
</dbReference>
<proteinExistence type="predicted"/>
<dbReference type="Pfam" id="PF00014">
    <property type="entry name" value="Kunitz_BPTI"/>
    <property type="match status" value="1"/>
</dbReference>
<evidence type="ECO:0000256" key="2">
    <source>
        <dbReference type="ARBA" id="ARBA00023008"/>
    </source>
</evidence>
<feature type="signal peptide" evidence="5">
    <location>
        <begin position="1"/>
        <end position="26"/>
    </location>
</feature>
<evidence type="ECO:0000256" key="3">
    <source>
        <dbReference type="ARBA" id="ARBA00023157"/>
    </source>
</evidence>
<evidence type="ECO:0000256" key="1">
    <source>
        <dbReference type="ARBA" id="ARBA00022723"/>
    </source>
</evidence>
<dbReference type="Gene3D" id="4.10.410.10">
    <property type="entry name" value="Pancreatic trypsin inhibitor Kunitz domain"/>
    <property type="match status" value="1"/>
</dbReference>
<comment type="caution">
    <text evidence="4">Lacks conserved residue(s) required for the propagation of feature annotation.</text>
</comment>
<sequence>MLLLKSVTTQVRVLVLMTLLMKIVEPSKPDGTLRDMKSIKELNILKELNINTTLRGVSETSGPISWLPSWRLHSGMNHVQVPKIVTKLFFQNLKESFSAFFVFKPNLKSIATLLSIHTPGKTSPLLSLTINPRSRKLVFSYAVQRSLVFPQVRFNLTTKESDGLQQSRVHSQVVHQDFPISRDHLREWMWLSVSANSSNLEVFINCLNESHRELKRSPSFNFPDDSLIYFRQEPGMKRKFLGPVQVARLFTTQLTTRPWICSVEDTPMLSDIMLRDQTSPNSCDVQTTRLRDEVHHLQDVTLTLRKEKRDLVGRIDHLLELCVCKAQCMHDGNIYVEGEQIYPDQCTVCECQGGRVICRILTNRPECVDPCTSNPCINGGHCHGKLGNKNFSCECPPMYTGKHCEFRINCCIYPSTDGGCVEEEMRWHFNIVNQQCEKVVYSGCGVSPNKFLTLSECENTCRYGACCFRNKGLPNVIEPVKPYMECKPHTFDECQRLHLKEIEYEVVAFHPGVTCNEEECNPLPVGFCILGNITYPSGAKMMLGCEECECMSDGSVRCGCTKLVIRKEMRDMTRDEIRRFHNALKLLRLSGVENIWEKFRDLYMSHIMHSHDILYFLPWHRVFVRQMEQQIQEIDCGVFIPYFDVSVDAGNFSNAILWQPNYFGGNGEGSQYCVVDHPFRGNPPTSWWPCLKRQFDTRVVIPNMVEIAHALAGNSFLEFSESMMSLAVQIHSFVGGDLATAAAAYDPLFYTVHSYIDMLYWKWQKLHGDIGDNSYPLEYLDTPMVPFNLAPHDVLHSEESICVTYALPSEGKPCNGSLDHFFGPDGYDMDGYDMQGFDKDGYDRAGYDISGYNRSGYYDNRDLYPFDGFNWEGYNRPGYDRKGYNRYGYDQTGIACCEAHSF</sequence>
<dbReference type="PROSITE" id="PS00497">
    <property type="entry name" value="TYROSINASE_1"/>
    <property type="match status" value="1"/>
</dbReference>
<dbReference type="Gene3D" id="1.10.1280.10">
    <property type="entry name" value="Di-copper center containing domain from catechol oxidase"/>
    <property type="match status" value="1"/>
</dbReference>
<reference evidence="9" key="1">
    <citation type="submission" date="2025-08" db="UniProtKB">
        <authorList>
            <consortium name="RefSeq"/>
        </authorList>
    </citation>
    <scope>IDENTIFICATION</scope>
    <source>
        <tissue evidence="9">Muscle</tissue>
    </source>
</reference>
<dbReference type="Gene3D" id="2.60.120.200">
    <property type="match status" value="1"/>
</dbReference>
<organism evidence="8 9">
    <name type="scientific">Limulus polyphemus</name>
    <name type="common">Atlantic horseshoe crab</name>
    <dbReference type="NCBI Taxonomy" id="6850"/>
    <lineage>
        <taxon>Eukaryota</taxon>
        <taxon>Metazoa</taxon>
        <taxon>Ecdysozoa</taxon>
        <taxon>Arthropoda</taxon>
        <taxon>Chelicerata</taxon>
        <taxon>Merostomata</taxon>
        <taxon>Xiphosura</taxon>
        <taxon>Limulidae</taxon>
        <taxon>Limulus</taxon>
    </lineage>
</organism>
<keyword evidence="3 4" id="KW-1015">Disulfide bond</keyword>
<dbReference type="Gene3D" id="2.10.25.10">
    <property type="entry name" value="Laminin"/>
    <property type="match status" value="1"/>
</dbReference>
<dbReference type="SUPFAM" id="SSF57603">
    <property type="entry name" value="FnI-like domain"/>
    <property type="match status" value="1"/>
</dbReference>
<feature type="domain" description="BPTI/Kunitz inhibitor" evidence="7">
    <location>
        <begin position="411"/>
        <end position="461"/>
    </location>
</feature>
<dbReference type="SUPFAM" id="SSF57196">
    <property type="entry name" value="EGF/Laminin"/>
    <property type="match status" value="1"/>
</dbReference>
<evidence type="ECO:0000256" key="5">
    <source>
        <dbReference type="SAM" id="SignalP"/>
    </source>
</evidence>
<dbReference type="InterPro" id="IPR050316">
    <property type="entry name" value="Tyrosinase/Hemocyanin"/>
</dbReference>
<protein>
    <submittedName>
        <fullName evidence="9">Kielin/chordin-like protein</fullName>
    </submittedName>
</protein>
<gene>
    <name evidence="9" type="primary">LOC106461403</name>
</gene>
<accession>A0ABM1B806</accession>
<feature type="domain" description="EGF-like" evidence="6">
    <location>
        <begin position="368"/>
        <end position="405"/>
    </location>
</feature>
<dbReference type="PROSITE" id="PS50279">
    <property type="entry name" value="BPTI_KUNITZ_2"/>
    <property type="match status" value="1"/>
</dbReference>